<dbReference type="Proteomes" id="UP000264002">
    <property type="component" value="Unassembled WGS sequence"/>
</dbReference>
<dbReference type="Pfam" id="PF02517">
    <property type="entry name" value="Rce1-like"/>
    <property type="match status" value="1"/>
</dbReference>
<feature type="transmembrane region" description="Helical" evidence="1">
    <location>
        <begin position="92"/>
        <end position="113"/>
    </location>
</feature>
<feature type="transmembrane region" description="Helical" evidence="1">
    <location>
        <begin position="125"/>
        <end position="145"/>
    </location>
</feature>
<feature type="transmembrane region" description="Helical" evidence="1">
    <location>
        <begin position="20"/>
        <end position="45"/>
    </location>
</feature>
<sequence>MEKLRRNLMQKDTEAGSTAFSMALAMVLSLLFWLILGPYAVTLFARFNIPYLQANAPFLAMALGIVVSWKLLLTSSPRSLITDHNTFRLPLFFKSMGAYLLVAIIFLLLGLIFEPEAYSTSDASLTEYLMLLPLVLILTPIQTSSEEVVFRVFPIRVVQGGRLRRGTLRNTIACVLSAILFTAPHLSNRELGSAEKPALVLVFYVLFGALVTALSITVGGFEPALAIHAANNLFVAIICNYQGSSLPSLPIFTTTKPIGTPMDLLQLLLGLCMVFLVARKEIIAQHQSPKC</sequence>
<dbReference type="GO" id="GO:0008237">
    <property type="term" value="F:metallopeptidase activity"/>
    <property type="evidence" value="ECO:0007669"/>
    <property type="project" value="UniProtKB-KW"/>
</dbReference>
<dbReference type="AlphaFoldDB" id="A0A372MJ91"/>
<name>A0A372MJ91_9SPIR</name>
<keyword evidence="1" id="KW-0472">Membrane</keyword>
<feature type="transmembrane region" description="Helical" evidence="1">
    <location>
        <begin position="166"/>
        <end position="186"/>
    </location>
</feature>
<feature type="domain" description="CAAX prenyl protease 2/Lysostaphin resistance protein A-like" evidence="2">
    <location>
        <begin position="131"/>
        <end position="234"/>
    </location>
</feature>
<feature type="transmembrane region" description="Helical" evidence="1">
    <location>
        <begin position="233"/>
        <end position="252"/>
    </location>
</feature>
<keyword evidence="3" id="KW-0378">Hydrolase</keyword>
<dbReference type="EMBL" id="QUWK01000002">
    <property type="protein sequence ID" value="RFU95804.1"/>
    <property type="molecule type" value="Genomic_DNA"/>
</dbReference>
<feature type="transmembrane region" description="Helical" evidence="1">
    <location>
        <begin position="51"/>
        <end position="72"/>
    </location>
</feature>
<evidence type="ECO:0000313" key="3">
    <source>
        <dbReference type="EMBL" id="RFU95804.1"/>
    </source>
</evidence>
<dbReference type="RefSeq" id="WP_117329201.1">
    <property type="nucleotide sequence ID" value="NZ_QUWK01000002.1"/>
</dbReference>
<evidence type="ECO:0000313" key="4">
    <source>
        <dbReference type="Proteomes" id="UP000264002"/>
    </source>
</evidence>
<evidence type="ECO:0000259" key="2">
    <source>
        <dbReference type="Pfam" id="PF02517"/>
    </source>
</evidence>
<protein>
    <submittedName>
        <fullName evidence="3">CPBP family intramembrane metalloprotease</fullName>
    </submittedName>
</protein>
<dbReference type="GO" id="GO:0006508">
    <property type="term" value="P:proteolysis"/>
    <property type="evidence" value="ECO:0007669"/>
    <property type="project" value="UniProtKB-KW"/>
</dbReference>
<keyword evidence="1" id="KW-1133">Transmembrane helix</keyword>
<keyword evidence="4" id="KW-1185">Reference proteome</keyword>
<gene>
    <name evidence="3" type="ORF">DYP60_02020</name>
</gene>
<proteinExistence type="predicted"/>
<keyword evidence="3" id="KW-0645">Protease</keyword>
<dbReference type="GO" id="GO:0080120">
    <property type="term" value="P:CAAX-box protein maturation"/>
    <property type="evidence" value="ECO:0007669"/>
    <property type="project" value="UniProtKB-ARBA"/>
</dbReference>
<reference evidence="3 4" key="2">
    <citation type="submission" date="2018-09" db="EMBL/GenBank/DDBJ databases">
        <title>Genome of Sphaerochaeta halotolerans strain 4-11.</title>
        <authorList>
            <person name="Nazina T.N."/>
            <person name="Sokolova D.S."/>
        </authorList>
    </citation>
    <scope>NUCLEOTIDE SEQUENCE [LARGE SCALE GENOMIC DNA]</scope>
    <source>
        <strain evidence="3 4">4-11</strain>
    </source>
</reference>
<dbReference type="GO" id="GO:0004175">
    <property type="term" value="F:endopeptidase activity"/>
    <property type="evidence" value="ECO:0007669"/>
    <property type="project" value="UniProtKB-ARBA"/>
</dbReference>
<feature type="transmembrane region" description="Helical" evidence="1">
    <location>
        <begin position="198"/>
        <end position="221"/>
    </location>
</feature>
<keyword evidence="1" id="KW-0812">Transmembrane</keyword>
<keyword evidence="3" id="KW-0482">Metalloprotease</keyword>
<evidence type="ECO:0000256" key="1">
    <source>
        <dbReference type="SAM" id="Phobius"/>
    </source>
</evidence>
<reference evidence="4" key="1">
    <citation type="submission" date="2018-08" db="EMBL/GenBank/DDBJ databases">
        <authorList>
            <person name="Grouzdev D.S."/>
            <person name="Krutkina M.S."/>
        </authorList>
    </citation>
    <scope>NUCLEOTIDE SEQUENCE [LARGE SCALE GENOMIC DNA]</scope>
    <source>
        <strain evidence="4">4-11</strain>
    </source>
</reference>
<accession>A0A372MJ91</accession>
<organism evidence="3 4">
    <name type="scientific">Sphaerochaeta halotolerans</name>
    <dbReference type="NCBI Taxonomy" id="2293840"/>
    <lineage>
        <taxon>Bacteria</taxon>
        <taxon>Pseudomonadati</taxon>
        <taxon>Spirochaetota</taxon>
        <taxon>Spirochaetia</taxon>
        <taxon>Spirochaetales</taxon>
        <taxon>Sphaerochaetaceae</taxon>
        <taxon>Sphaerochaeta</taxon>
    </lineage>
</organism>
<feature type="transmembrane region" description="Helical" evidence="1">
    <location>
        <begin position="258"/>
        <end position="278"/>
    </location>
</feature>
<comment type="caution">
    <text evidence="3">The sequence shown here is derived from an EMBL/GenBank/DDBJ whole genome shotgun (WGS) entry which is preliminary data.</text>
</comment>
<dbReference type="InterPro" id="IPR003675">
    <property type="entry name" value="Rce1/LyrA-like_dom"/>
</dbReference>